<dbReference type="PANTHER" id="PTHR35596">
    <property type="entry name" value="DUF2263 DOMAIN-CONTAINING PROTEIN"/>
    <property type="match status" value="1"/>
</dbReference>
<organism evidence="2 4">
    <name type="scientific">Rotaria sordida</name>
    <dbReference type="NCBI Taxonomy" id="392033"/>
    <lineage>
        <taxon>Eukaryota</taxon>
        <taxon>Metazoa</taxon>
        <taxon>Spiralia</taxon>
        <taxon>Gnathifera</taxon>
        <taxon>Rotifera</taxon>
        <taxon>Eurotatoria</taxon>
        <taxon>Bdelloidea</taxon>
        <taxon>Philodinida</taxon>
        <taxon>Philodinidae</taxon>
        <taxon>Rotaria</taxon>
    </lineage>
</organism>
<evidence type="ECO:0000313" key="4">
    <source>
        <dbReference type="Proteomes" id="UP000663836"/>
    </source>
</evidence>
<dbReference type="EMBL" id="CAJOAX010001630">
    <property type="protein sequence ID" value="CAF3732370.1"/>
    <property type="molecule type" value="Genomic_DNA"/>
</dbReference>
<dbReference type="InterPro" id="IPR043472">
    <property type="entry name" value="Macro_dom-like"/>
</dbReference>
<dbReference type="EMBL" id="CAJOBD010000066">
    <property type="protein sequence ID" value="CAF3561229.1"/>
    <property type="molecule type" value="Genomic_DNA"/>
</dbReference>
<dbReference type="Proteomes" id="UP000663823">
    <property type="component" value="Unassembled WGS sequence"/>
</dbReference>
<comment type="caution">
    <text evidence="2">The sequence shown here is derived from an EMBL/GenBank/DDBJ whole genome shotgun (WGS) entry which is preliminary data.</text>
</comment>
<evidence type="ECO:0000313" key="3">
    <source>
        <dbReference type="EMBL" id="CAF3732370.1"/>
    </source>
</evidence>
<dbReference type="InterPro" id="IPR019261">
    <property type="entry name" value="PARG_cat_microbial"/>
</dbReference>
<evidence type="ECO:0000259" key="1">
    <source>
        <dbReference type="Pfam" id="PF10021"/>
    </source>
</evidence>
<protein>
    <recommendedName>
        <fullName evidence="1">Microbial-type PARG catalytic domain-containing protein</fullName>
    </recommendedName>
</protein>
<accession>A0A818KTD6</accession>
<sequence length="401" mass="46613">MQQEIKDTYMYVPVHSLRKCDICSIISIAFLPTNDKKWKKRVDSHHSRRTMLYFLLSIKSTPNNKQVLNFIYECYPNFDWSIVNENYQQLKNTIESYQLQYNAKKLGNYWQLKIPTHSPGPLKSREYISRYRSDGFQPNELKIYWNYDQIQTLISSNNYNPITDTDARNALLNSPVHERKHSGIIRFVVLAIQDAVFTVPNDKQVIVLDFADERMPGGYYLEQAITQEEVILYNSDAYRGLLDLKYTMMDGGFMLPEYGVAYIKRVRFFQKQSNKGRLTDLIVAASYDLSPSGEGLYKPPSFKDKQQISCRIRQKFQTLIASAVANTEGDGNNTYLLLGPIGTGAFANDKQMIAELFFEILNNPFMNSKQAIRYAFEQIWFVSSNSLHTFEKVFKESQTRF</sequence>
<reference evidence="2" key="1">
    <citation type="submission" date="2021-02" db="EMBL/GenBank/DDBJ databases">
        <authorList>
            <person name="Nowell W R."/>
        </authorList>
    </citation>
    <scope>NUCLEOTIDE SEQUENCE</scope>
</reference>
<evidence type="ECO:0000313" key="2">
    <source>
        <dbReference type="EMBL" id="CAF3561229.1"/>
    </source>
</evidence>
<dbReference type="NCBIfam" id="TIGR02452">
    <property type="entry name" value="TIGR02452 family protein"/>
    <property type="match status" value="1"/>
</dbReference>
<feature type="domain" description="Microbial-type PARG catalytic" evidence="1">
    <location>
        <begin position="198"/>
        <end position="243"/>
    </location>
</feature>
<gene>
    <name evidence="2" type="ORF">JBS370_LOCUS1847</name>
    <name evidence="3" type="ORF">OTI717_LOCUS14522</name>
</gene>
<dbReference type="AlphaFoldDB" id="A0A818KTD6"/>
<proteinExistence type="predicted"/>
<dbReference type="Pfam" id="PF10021">
    <property type="entry name" value="PARG_cat_microb"/>
    <property type="match status" value="1"/>
</dbReference>
<dbReference type="Gene3D" id="3.40.220.10">
    <property type="entry name" value="Leucine Aminopeptidase, subunit E, domain 1"/>
    <property type="match status" value="1"/>
</dbReference>
<dbReference type="Proteomes" id="UP000663836">
    <property type="component" value="Unassembled WGS sequence"/>
</dbReference>
<dbReference type="InterPro" id="IPR012664">
    <property type="entry name" value="CHP02452"/>
</dbReference>
<name>A0A818KTD6_9BILA</name>
<dbReference type="PANTHER" id="PTHR35596:SF1">
    <property type="entry name" value="MICROBIAL-TYPE PARG CATALYTIC DOMAIN-CONTAINING PROTEIN"/>
    <property type="match status" value="1"/>
</dbReference>